<dbReference type="InterPro" id="IPR050624">
    <property type="entry name" value="HTH-type_Tx_Regulator"/>
</dbReference>
<evidence type="ECO:0000313" key="4">
    <source>
        <dbReference type="EMBL" id="MXQ53395.1"/>
    </source>
</evidence>
<dbReference type="InterPro" id="IPR036271">
    <property type="entry name" value="Tet_transcr_reg_TetR-rel_C_sf"/>
</dbReference>
<dbReference type="GO" id="GO:0003677">
    <property type="term" value="F:DNA binding"/>
    <property type="evidence" value="ECO:0007669"/>
    <property type="project" value="UniProtKB-UniRule"/>
</dbReference>
<dbReference type="GO" id="GO:0045892">
    <property type="term" value="P:negative regulation of DNA-templated transcription"/>
    <property type="evidence" value="ECO:0007669"/>
    <property type="project" value="InterPro"/>
</dbReference>
<accession>A0A6I4VT72</accession>
<dbReference type="SUPFAM" id="SSF46689">
    <property type="entry name" value="Homeodomain-like"/>
    <property type="match status" value="1"/>
</dbReference>
<evidence type="ECO:0000256" key="1">
    <source>
        <dbReference type="ARBA" id="ARBA00023125"/>
    </source>
</evidence>
<evidence type="ECO:0000259" key="3">
    <source>
        <dbReference type="PROSITE" id="PS50977"/>
    </source>
</evidence>
<name>A0A6I4VT72_9BACL</name>
<dbReference type="AlphaFoldDB" id="A0A6I4VT72"/>
<proteinExistence type="predicted"/>
<feature type="domain" description="HTH tetR-type" evidence="3">
    <location>
        <begin position="9"/>
        <end position="69"/>
    </location>
</feature>
<keyword evidence="1 2" id="KW-0238">DNA-binding</keyword>
<dbReference type="Proteomes" id="UP000430692">
    <property type="component" value="Unassembled WGS sequence"/>
</dbReference>
<keyword evidence="5" id="KW-1185">Reference proteome</keyword>
<dbReference type="PROSITE" id="PS01081">
    <property type="entry name" value="HTH_TETR_1"/>
    <property type="match status" value="1"/>
</dbReference>
<evidence type="ECO:0000313" key="5">
    <source>
        <dbReference type="Proteomes" id="UP000430692"/>
    </source>
</evidence>
<sequence>MARIAGKGEHTKRLIASKSRKLFEQKGYAATTMEEIHTKTGISKGSIYYHFKNKEELFFYILNESSEEWKKTWKEISAPLHTSTEKLYKLAEHYVSDLQTPLIQTAAEFISSEAADLSVKNRVMEWMKTDHTVFYELLEEGMRNGEFVQTSVDDLTFIIYGLYSGLSMNHHYQDGNSLHRLYKIAIDVVLKGIAK</sequence>
<dbReference type="PRINTS" id="PR00455">
    <property type="entry name" value="HTHTETR"/>
</dbReference>
<dbReference type="Pfam" id="PF08360">
    <property type="entry name" value="TetR_C_5"/>
    <property type="match status" value="1"/>
</dbReference>
<dbReference type="InterPro" id="IPR013571">
    <property type="entry name" value="Tscrpt_reg_QacR_C"/>
</dbReference>
<reference evidence="4 5" key="1">
    <citation type="submission" date="2019-12" db="EMBL/GenBank/DDBJ databases">
        <title>Whole-genome analyses of novel actinobacteria.</title>
        <authorList>
            <person name="Sahin N."/>
            <person name="Saygin H."/>
        </authorList>
    </citation>
    <scope>NUCLEOTIDE SEQUENCE [LARGE SCALE GENOMIC DNA]</scope>
    <source>
        <strain evidence="4 5">KC615</strain>
    </source>
</reference>
<dbReference type="InterPro" id="IPR023772">
    <property type="entry name" value="DNA-bd_HTH_TetR-type_CS"/>
</dbReference>
<dbReference type="SUPFAM" id="SSF48498">
    <property type="entry name" value="Tetracyclin repressor-like, C-terminal domain"/>
    <property type="match status" value="1"/>
</dbReference>
<dbReference type="Gene3D" id="1.10.357.10">
    <property type="entry name" value="Tetracycline Repressor, domain 2"/>
    <property type="match status" value="1"/>
</dbReference>
<gene>
    <name evidence="4" type="ORF">GSM42_06555</name>
</gene>
<dbReference type="PANTHER" id="PTHR43479:SF11">
    <property type="entry name" value="ACREF_ENVCD OPERON REPRESSOR-RELATED"/>
    <property type="match status" value="1"/>
</dbReference>
<dbReference type="InterPro" id="IPR009057">
    <property type="entry name" value="Homeodomain-like_sf"/>
</dbReference>
<organism evidence="4 5">
    <name type="scientific">Shimazuella alba</name>
    <dbReference type="NCBI Taxonomy" id="2690964"/>
    <lineage>
        <taxon>Bacteria</taxon>
        <taxon>Bacillati</taxon>
        <taxon>Bacillota</taxon>
        <taxon>Bacilli</taxon>
        <taxon>Bacillales</taxon>
        <taxon>Thermoactinomycetaceae</taxon>
        <taxon>Shimazuella</taxon>
    </lineage>
</organism>
<dbReference type="InterPro" id="IPR001647">
    <property type="entry name" value="HTH_TetR"/>
</dbReference>
<protein>
    <submittedName>
        <fullName evidence="4">TetR family transcriptional regulator</fullName>
    </submittedName>
</protein>
<dbReference type="Gene3D" id="1.10.10.60">
    <property type="entry name" value="Homeodomain-like"/>
    <property type="match status" value="1"/>
</dbReference>
<feature type="DNA-binding region" description="H-T-H motif" evidence="2">
    <location>
        <begin position="32"/>
        <end position="51"/>
    </location>
</feature>
<dbReference type="Pfam" id="PF00440">
    <property type="entry name" value="TetR_N"/>
    <property type="match status" value="1"/>
</dbReference>
<comment type="caution">
    <text evidence="4">The sequence shown here is derived from an EMBL/GenBank/DDBJ whole genome shotgun (WGS) entry which is preliminary data.</text>
</comment>
<dbReference type="PROSITE" id="PS50977">
    <property type="entry name" value="HTH_TETR_2"/>
    <property type="match status" value="1"/>
</dbReference>
<evidence type="ECO:0000256" key="2">
    <source>
        <dbReference type="PROSITE-ProRule" id="PRU00335"/>
    </source>
</evidence>
<dbReference type="PANTHER" id="PTHR43479">
    <property type="entry name" value="ACREF/ENVCD OPERON REPRESSOR-RELATED"/>
    <property type="match status" value="1"/>
</dbReference>
<dbReference type="EMBL" id="WUUL01000003">
    <property type="protein sequence ID" value="MXQ53395.1"/>
    <property type="molecule type" value="Genomic_DNA"/>
</dbReference>
<dbReference type="RefSeq" id="WP_160800742.1">
    <property type="nucleotide sequence ID" value="NZ_WUUL01000003.1"/>
</dbReference>
<dbReference type="GO" id="GO:0003700">
    <property type="term" value="F:DNA-binding transcription factor activity"/>
    <property type="evidence" value="ECO:0007669"/>
    <property type="project" value="InterPro"/>
</dbReference>